<dbReference type="RefSeq" id="XP_025364928.1">
    <property type="nucleotide sequence ID" value="XM_025504224.1"/>
</dbReference>
<dbReference type="InterPro" id="IPR003107">
    <property type="entry name" value="HAT"/>
</dbReference>
<keyword evidence="6" id="KW-0677">Repeat</keyword>
<dbReference type="EMBL" id="KZ819662">
    <property type="protein sequence ID" value="PWN30316.1"/>
    <property type="molecule type" value="Genomic_DNA"/>
</dbReference>
<comment type="function">
    <text evidence="9">Involved in pre-mRNA splicing and cell cycle progression. Required for the spliceosome assembly and initiation of the DNA replication.</text>
</comment>
<dbReference type="OrthoDB" id="541719at2759"/>
<feature type="compositionally biased region" description="Low complexity" evidence="11">
    <location>
        <begin position="719"/>
        <end position="728"/>
    </location>
</feature>
<keyword evidence="5" id="KW-0747">Spliceosome</keyword>
<evidence type="ECO:0000256" key="4">
    <source>
        <dbReference type="ARBA" id="ARBA00022664"/>
    </source>
</evidence>
<keyword evidence="7" id="KW-0508">mRNA splicing</keyword>
<dbReference type="InterPro" id="IPR055430">
    <property type="entry name" value="HAT_Syf1_CNRKL1_C"/>
</dbReference>
<dbReference type="GO" id="GO:0071014">
    <property type="term" value="C:post-mRNA release spliceosomal complex"/>
    <property type="evidence" value="ECO:0007669"/>
    <property type="project" value="TreeGrafter"/>
</dbReference>
<evidence type="ECO:0000313" key="15">
    <source>
        <dbReference type="Proteomes" id="UP000245884"/>
    </source>
</evidence>
<dbReference type="InterPro" id="IPR055433">
    <property type="entry name" value="HAT_Syf1-like_N"/>
</dbReference>
<keyword evidence="15" id="KW-1185">Reference proteome</keyword>
<dbReference type="GO" id="GO:0000974">
    <property type="term" value="C:Prp19 complex"/>
    <property type="evidence" value="ECO:0007669"/>
    <property type="project" value="TreeGrafter"/>
</dbReference>
<dbReference type="InterPro" id="IPR011990">
    <property type="entry name" value="TPR-like_helical_dom_sf"/>
</dbReference>
<dbReference type="GO" id="GO:0071007">
    <property type="term" value="C:U2-type catalytic step 2 spliceosome"/>
    <property type="evidence" value="ECO:0007669"/>
    <property type="project" value="TreeGrafter"/>
</dbReference>
<dbReference type="STRING" id="1569628.A0A316UYC9"/>
<dbReference type="Pfam" id="PF23233">
    <property type="entry name" value="HAT_Syf1_CNRKL1_N"/>
    <property type="match status" value="1"/>
</dbReference>
<feature type="repeat" description="TPR" evidence="10">
    <location>
        <begin position="74"/>
        <end position="107"/>
    </location>
</feature>
<dbReference type="GO" id="GO:0000245">
    <property type="term" value="P:spliceosomal complex assembly"/>
    <property type="evidence" value="ECO:0007669"/>
    <property type="project" value="TreeGrafter"/>
</dbReference>
<dbReference type="Gene3D" id="1.25.40.10">
    <property type="entry name" value="Tetratricopeptide repeat domain"/>
    <property type="match status" value="3"/>
</dbReference>
<keyword evidence="10" id="KW-0802">TPR repeat</keyword>
<feature type="compositionally biased region" description="Low complexity" evidence="11">
    <location>
        <begin position="736"/>
        <end position="745"/>
    </location>
</feature>
<sequence length="772" mass="90128">MASSSRSSAPRIKNRAPAPIQISAEQILREAHERQEQPLPQTKTRVEDYEELEEYRGRKRKDFEEQIRRTRGNITTWIRYAVWEASQGELPRSRSVFERALDVDPSNTNIWVRYTETELKNRNIQHARNLYDRAVSILPRVDALWYKYVQLEELLGNVDGARQVFERWMSWQPDEKAWAAYVGLEVRYKEMERASAVWERSVTCHPDPRQWIKWSKFEEDRGAYDEARRVFTMALEFFGEDEDRMEKAQTVYTAFAKMETRLKEYDRARVIYKYALEKLPRSKSAGIYSSYTRFEKQFGSREGVEDTVLGKRRIQYEEDVAASGSNYDAWFDYTRLEEDAYHALLSSGVAVDSKEATQAKARVRDVYERAVSNIPPSKEKRHWRRYIFLWLSYALFEELDAQDFDRCRQVYKAALELVPHRSFTFAKLWLQYANFEVRRLDLTAARKALGASIGMCPKERLFRGYVDLELSLKEFDRARTIYERSLDWDPTNPRLWVRFAELERDLFDEERARAIFELGTQQGAMEMPEVLWKAFIDFEFAERQWERVDGLYERLVAKTGHVKVWVSWALSKMQRAIAAEEDEDEGDDDDDEEGAEKAHTELTPEQQAARQERRAACAAAAREVFLRGYKELQSRKLKEERVVLLESWKTFEAQHGSTEEHQSVQARMPRVVKKRRAVPGGDGTEMEEYYDLLFPDDDDDEGRAKQSFKLLAMAHAWRQQQQQQQAQAEETKGSPAAAAEEIAGAVDGGASDGELQESAVMAEDMEQDGGEE</sequence>
<evidence type="ECO:0000256" key="1">
    <source>
        <dbReference type="ARBA" id="ARBA00004123"/>
    </source>
</evidence>
<evidence type="ECO:0000313" key="14">
    <source>
        <dbReference type="EMBL" id="PWN30316.1"/>
    </source>
</evidence>
<organism evidence="14 15">
    <name type="scientific">Jaminaea rosea</name>
    <dbReference type="NCBI Taxonomy" id="1569628"/>
    <lineage>
        <taxon>Eukaryota</taxon>
        <taxon>Fungi</taxon>
        <taxon>Dikarya</taxon>
        <taxon>Basidiomycota</taxon>
        <taxon>Ustilaginomycotina</taxon>
        <taxon>Exobasidiomycetes</taxon>
        <taxon>Microstromatales</taxon>
        <taxon>Microstromatales incertae sedis</taxon>
        <taxon>Jaminaea</taxon>
    </lineage>
</organism>
<comment type="subunit">
    <text evidence="3">Associated with the spliceosome.</text>
</comment>
<gene>
    <name evidence="14" type="ORF">BDZ90DRAFT_215375</name>
</gene>
<dbReference type="PANTHER" id="PTHR11246">
    <property type="entry name" value="PRE-MRNA SPLICING FACTOR"/>
    <property type="match status" value="1"/>
</dbReference>
<evidence type="ECO:0000256" key="9">
    <source>
        <dbReference type="ARBA" id="ARBA00037040"/>
    </source>
</evidence>
<comment type="subcellular location">
    <subcellularLocation>
        <location evidence="1">Nucleus</location>
    </subcellularLocation>
</comment>
<reference evidence="14 15" key="1">
    <citation type="journal article" date="2018" name="Mol. Biol. Evol.">
        <title>Broad Genomic Sampling Reveals a Smut Pathogenic Ancestry of the Fungal Clade Ustilaginomycotina.</title>
        <authorList>
            <person name="Kijpornyongpan T."/>
            <person name="Mondo S.J."/>
            <person name="Barry K."/>
            <person name="Sandor L."/>
            <person name="Lee J."/>
            <person name="Lipzen A."/>
            <person name="Pangilinan J."/>
            <person name="LaButti K."/>
            <person name="Hainaut M."/>
            <person name="Henrissat B."/>
            <person name="Grigoriev I.V."/>
            <person name="Spatafora J.W."/>
            <person name="Aime M.C."/>
        </authorList>
    </citation>
    <scope>NUCLEOTIDE SEQUENCE [LARGE SCALE GENOMIC DNA]</scope>
    <source>
        <strain evidence="14 15">MCA 5214</strain>
    </source>
</reference>
<feature type="region of interest" description="Disordered" evidence="11">
    <location>
        <begin position="1"/>
        <end position="21"/>
    </location>
</feature>
<keyword evidence="8" id="KW-0539">Nucleus</keyword>
<evidence type="ECO:0000256" key="3">
    <source>
        <dbReference type="ARBA" id="ARBA00011524"/>
    </source>
</evidence>
<name>A0A316UYC9_9BASI</name>
<dbReference type="AlphaFoldDB" id="A0A316UYC9"/>
<dbReference type="SMART" id="SM00386">
    <property type="entry name" value="HAT"/>
    <property type="match status" value="13"/>
</dbReference>
<comment type="similarity">
    <text evidence="2">Belongs to the crooked-neck family.</text>
</comment>
<dbReference type="PROSITE" id="PS50005">
    <property type="entry name" value="TPR"/>
    <property type="match status" value="1"/>
</dbReference>
<dbReference type="FunFam" id="1.25.40.10:FF:000048">
    <property type="entry name" value="Cell cycle control protein"/>
    <property type="match status" value="1"/>
</dbReference>
<feature type="region of interest" description="Disordered" evidence="11">
    <location>
        <begin position="654"/>
        <end position="684"/>
    </location>
</feature>
<feature type="compositionally biased region" description="Acidic residues" evidence="11">
    <location>
        <begin position="579"/>
        <end position="594"/>
    </location>
</feature>
<dbReference type="InterPro" id="IPR019734">
    <property type="entry name" value="TPR_rpt"/>
</dbReference>
<evidence type="ECO:0000256" key="7">
    <source>
        <dbReference type="ARBA" id="ARBA00023187"/>
    </source>
</evidence>
<dbReference type="Proteomes" id="UP000245884">
    <property type="component" value="Unassembled WGS sequence"/>
</dbReference>
<keyword evidence="4" id="KW-0507">mRNA processing</keyword>
<evidence type="ECO:0000259" key="13">
    <source>
        <dbReference type="Pfam" id="PF23233"/>
    </source>
</evidence>
<dbReference type="Pfam" id="PF23231">
    <property type="entry name" value="HAT_Syf1_CNRKL1_C"/>
    <property type="match status" value="1"/>
</dbReference>
<dbReference type="GeneID" id="37026047"/>
<dbReference type="InterPro" id="IPR045075">
    <property type="entry name" value="Syf1-like"/>
</dbReference>
<dbReference type="SUPFAM" id="SSF48452">
    <property type="entry name" value="TPR-like"/>
    <property type="match status" value="3"/>
</dbReference>
<evidence type="ECO:0000256" key="2">
    <source>
        <dbReference type="ARBA" id="ARBA00008644"/>
    </source>
</evidence>
<evidence type="ECO:0000256" key="5">
    <source>
        <dbReference type="ARBA" id="ARBA00022728"/>
    </source>
</evidence>
<evidence type="ECO:0000256" key="6">
    <source>
        <dbReference type="ARBA" id="ARBA00022737"/>
    </source>
</evidence>
<dbReference type="Pfam" id="PF23240">
    <property type="entry name" value="HAT_PRP39_N"/>
    <property type="match status" value="1"/>
</dbReference>
<dbReference type="GO" id="GO:0071011">
    <property type="term" value="C:precatalytic spliceosome"/>
    <property type="evidence" value="ECO:0007669"/>
    <property type="project" value="TreeGrafter"/>
</dbReference>
<evidence type="ECO:0000256" key="8">
    <source>
        <dbReference type="ARBA" id="ARBA00023242"/>
    </source>
</evidence>
<accession>A0A316UYC9</accession>
<evidence type="ECO:0000256" key="10">
    <source>
        <dbReference type="PROSITE-ProRule" id="PRU00339"/>
    </source>
</evidence>
<feature type="region of interest" description="Disordered" evidence="11">
    <location>
        <begin position="716"/>
        <end position="772"/>
    </location>
</feature>
<dbReference type="PANTHER" id="PTHR11246:SF3">
    <property type="entry name" value="CROOKED NECK-LIKE PROTEIN 1"/>
    <property type="match status" value="1"/>
</dbReference>
<protein>
    <submittedName>
        <fullName evidence="14">Pre-mRNA-splicing factor CLF1</fullName>
    </submittedName>
</protein>
<evidence type="ECO:0000256" key="11">
    <source>
        <dbReference type="SAM" id="MobiDB-lite"/>
    </source>
</evidence>
<feature type="compositionally biased region" description="Acidic residues" evidence="11">
    <location>
        <begin position="763"/>
        <end position="772"/>
    </location>
</feature>
<feature type="domain" description="Pre-mRNA-splicing factor Syf1-like N-terminal HAT-repeats" evidence="13">
    <location>
        <begin position="62"/>
        <end position="207"/>
    </location>
</feature>
<proteinExistence type="inferred from homology"/>
<evidence type="ECO:0000259" key="12">
    <source>
        <dbReference type="Pfam" id="PF23231"/>
    </source>
</evidence>
<feature type="domain" description="Pre-mRNA-splicing factor Syf1/CRNKL1-like C-terminal HAT-repeats" evidence="12">
    <location>
        <begin position="226"/>
        <end position="315"/>
    </location>
</feature>
<feature type="region of interest" description="Disordered" evidence="11">
    <location>
        <begin position="577"/>
        <end position="614"/>
    </location>
</feature>